<dbReference type="OrthoDB" id="4558386at2"/>
<evidence type="ECO:0000313" key="3">
    <source>
        <dbReference type="Proteomes" id="UP000219565"/>
    </source>
</evidence>
<dbReference type="PROSITE" id="PS51257">
    <property type="entry name" value="PROKAR_LIPOPROTEIN"/>
    <property type="match status" value="1"/>
</dbReference>
<dbReference type="EMBL" id="OBEG01000004">
    <property type="protein sequence ID" value="SNY87725.1"/>
    <property type="molecule type" value="Genomic_DNA"/>
</dbReference>
<evidence type="ECO:0000313" key="2">
    <source>
        <dbReference type="EMBL" id="SNY87725.1"/>
    </source>
</evidence>
<feature type="signal peptide" evidence="1">
    <location>
        <begin position="1"/>
        <end position="22"/>
    </location>
</feature>
<dbReference type="Proteomes" id="UP000219565">
    <property type="component" value="Unassembled WGS sequence"/>
</dbReference>
<feature type="chain" id="PRO_5039100792" evidence="1">
    <location>
        <begin position="23"/>
        <end position="91"/>
    </location>
</feature>
<accession>A0A285LS53</accession>
<keyword evidence="3" id="KW-1185">Reference proteome</keyword>
<sequence>MRARWILAVGAAVALAALSGCGETGKAVPTSAVVSTAPALNPDQERNRRIHERLLELGCTTNSCIQTYFACMDGYLAGEACEFYRQHPPVR</sequence>
<proteinExistence type="predicted"/>
<evidence type="ECO:0000256" key="1">
    <source>
        <dbReference type="SAM" id="SignalP"/>
    </source>
</evidence>
<dbReference type="RefSeq" id="WP_143861519.1">
    <property type="nucleotide sequence ID" value="NZ_OBEG01000004.1"/>
</dbReference>
<protein>
    <submittedName>
        <fullName evidence="2">Uncharacterized protein</fullName>
    </submittedName>
</protein>
<gene>
    <name evidence="2" type="ORF">SAMN04244553_4675</name>
</gene>
<reference evidence="2 3" key="1">
    <citation type="submission" date="2017-09" db="EMBL/GenBank/DDBJ databases">
        <authorList>
            <person name="Ehlers B."/>
            <person name="Leendertz F.H."/>
        </authorList>
    </citation>
    <scope>NUCLEOTIDE SEQUENCE [LARGE SCALE GENOMIC DNA]</scope>
    <source>
        <strain evidence="2 3">DSM 45537</strain>
    </source>
</reference>
<dbReference type="AlphaFoldDB" id="A0A285LS53"/>
<name>A0A285LS53_9NOCA</name>
<keyword evidence="1" id="KW-0732">Signal</keyword>
<organism evidence="2 3">
    <name type="scientific">Nocardia amikacinitolerans</name>
    <dbReference type="NCBI Taxonomy" id="756689"/>
    <lineage>
        <taxon>Bacteria</taxon>
        <taxon>Bacillati</taxon>
        <taxon>Actinomycetota</taxon>
        <taxon>Actinomycetes</taxon>
        <taxon>Mycobacteriales</taxon>
        <taxon>Nocardiaceae</taxon>
        <taxon>Nocardia</taxon>
    </lineage>
</organism>